<proteinExistence type="predicted"/>
<dbReference type="InterPro" id="IPR021327">
    <property type="entry name" value="DUF2934"/>
</dbReference>
<dbReference type="RefSeq" id="WP_149300305.1">
    <property type="nucleotide sequence ID" value="NZ_VTWH01000002.1"/>
</dbReference>
<protein>
    <submittedName>
        <fullName evidence="2">DUF2934 domain-containing protein</fullName>
    </submittedName>
</protein>
<feature type="compositionally biased region" description="Basic and acidic residues" evidence="1">
    <location>
        <begin position="35"/>
        <end position="45"/>
    </location>
</feature>
<gene>
    <name evidence="2" type="ORF">FPY71_11090</name>
</gene>
<organism evidence="2 3">
    <name type="scientific">Aureimonas fodinaquatilis</name>
    <dbReference type="NCBI Taxonomy" id="2565783"/>
    <lineage>
        <taxon>Bacteria</taxon>
        <taxon>Pseudomonadati</taxon>
        <taxon>Pseudomonadota</taxon>
        <taxon>Alphaproteobacteria</taxon>
        <taxon>Hyphomicrobiales</taxon>
        <taxon>Aurantimonadaceae</taxon>
        <taxon>Aureimonas</taxon>
    </lineage>
</organism>
<reference evidence="2 3" key="1">
    <citation type="submission" date="2019-08" db="EMBL/GenBank/DDBJ databases">
        <title>Aureimonas fodiniaquatilis sp. nov., isolated from a coal mine wastewater.</title>
        <authorList>
            <person name="Kim W."/>
        </authorList>
    </citation>
    <scope>NUCLEOTIDE SEQUENCE [LARGE SCALE GENOMIC DNA]</scope>
    <source>
        <strain evidence="2 3">CAU 1482</strain>
    </source>
</reference>
<dbReference type="Proteomes" id="UP000324738">
    <property type="component" value="Unassembled WGS sequence"/>
</dbReference>
<evidence type="ECO:0000256" key="1">
    <source>
        <dbReference type="SAM" id="MobiDB-lite"/>
    </source>
</evidence>
<dbReference type="EMBL" id="VTWH01000002">
    <property type="protein sequence ID" value="KAA0970996.1"/>
    <property type="molecule type" value="Genomic_DNA"/>
</dbReference>
<dbReference type="OrthoDB" id="9811127at2"/>
<comment type="caution">
    <text evidence="2">The sequence shown here is derived from an EMBL/GenBank/DDBJ whole genome shotgun (WGS) entry which is preliminary data.</text>
</comment>
<sequence length="78" mass="8910">MQSELQTKLKKRAYEIWQSEGEPEGKDLDHWEQACREQEGGEKKSKPPSVRSKKVKDATQVKDLGTTKKPKTLTRDGP</sequence>
<accession>A0A5B0DWX1</accession>
<dbReference type="AlphaFoldDB" id="A0A5B0DWX1"/>
<evidence type="ECO:0000313" key="2">
    <source>
        <dbReference type="EMBL" id="KAA0970996.1"/>
    </source>
</evidence>
<name>A0A5B0DWX1_9HYPH</name>
<dbReference type="Pfam" id="PF11154">
    <property type="entry name" value="DUF2934"/>
    <property type="match status" value="1"/>
</dbReference>
<evidence type="ECO:0000313" key="3">
    <source>
        <dbReference type="Proteomes" id="UP000324738"/>
    </source>
</evidence>
<keyword evidence="3" id="KW-1185">Reference proteome</keyword>
<feature type="region of interest" description="Disordered" evidence="1">
    <location>
        <begin position="35"/>
        <end position="78"/>
    </location>
</feature>